<dbReference type="AlphaFoldDB" id="A0A9D2GS81"/>
<organism evidence="1 2">
    <name type="scientific">Candidatus Mucispirillum faecigallinarum</name>
    <dbReference type="NCBI Taxonomy" id="2838699"/>
    <lineage>
        <taxon>Bacteria</taxon>
        <taxon>Pseudomonadati</taxon>
        <taxon>Deferribacterota</taxon>
        <taxon>Deferribacteres</taxon>
        <taxon>Deferribacterales</taxon>
        <taxon>Mucispirillaceae</taxon>
        <taxon>Mucispirillum</taxon>
    </lineage>
</organism>
<evidence type="ECO:0000313" key="1">
    <source>
        <dbReference type="EMBL" id="HIZ89023.1"/>
    </source>
</evidence>
<protein>
    <recommendedName>
        <fullName evidence="3">Carrier domain-containing protein</fullName>
    </recommendedName>
</protein>
<dbReference type="EMBL" id="DXAQ01000056">
    <property type="protein sequence ID" value="HIZ89023.1"/>
    <property type="molecule type" value="Genomic_DNA"/>
</dbReference>
<name>A0A9D2GS81_9BACT</name>
<gene>
    <name evidence="1" type="ORF">H9804_03680</name>
</gene>
<dbReference type="InterPro" id="IPR036736">
    <property type="entry name" value="ACP-like_sf"/>
</dbReference>
<proteinExistence type="predicted"/>
<reference evidence="1" key="1">
    <citation type="journal article" date="2021" name="PeerJ">
        <title>Extensive microbial diversity within the chicken gut microbiome revealed by metagenomics and culture.</title>
        <authorList>
            <person name="Gilroy R."/>
            <person name="Ravi A."/>
            <person name="Getino M."/>
            <person name="Pursley I."/>
            <person name="Horton D.L."/>
            <person name="Alikhan N.F."/>
            <person name="Baker D."/>
            <person name="Gharbi K."/>
            <person name="Hall N."/>
            <person name="Watson M."/>
            <person name="Adriaenssens E.M."/>
            <person name="Foster-Nyarko E."/>
            <person name="Jarju S."/>
            <person name="Secka A."/>
            <person name="Antonio M."/>
            <person name="Oren A."/>
            <person name="Chaudhuri R.R."/>
            <person name="La Ragione R."/>
            <person name="Hildebrand F."/>
            <person name="Pallen M.J."/>
        </authorList>
    </citation>
    <scope>NUCLEOTIDE SEQUENCE</scope>
    <source>
        <strain evidence="1">ChiW4-1371</strain>
    </source>
</reference>
<reference evidence="1" key="2">
    <citation type="submission" date="2021-04" db="EMBL/GenBank/DDBJ databases">
        <authorList>
            <person name="Gilroy R."/>
        </authorList>
    </citation>
    <scope>NUCLEOTIDE SEQUENCE</scope>
    <source>
        <strain evidence="1">ChiW4-1371</strain>
    </source>
</reference>
<evidence type="ECO:0000313" key="2">
    <source>
        <dbReference type="Proteomes" id="UP000824176"/>
    </source>
</evidence>
<evidence type="ECO:0008006" key="3">
    <source>
        <dbReference type="Google" id="ProtNLM"/>
    </source>
</evidence>
<accession>A0A9D2GS81</accession>
<sequence length="94" mass="10770">MDIINDIIYPVLEEIKEDDELDFELSKDLEIYGNDSIFDSISLVRFIVNLQDRILELTDKDIILVSSDIMKKSNSPFKTVSILADYIGGLLENE</sequence>
<dbReference type="Gene3D" id="1.10.1200.10">
    <property type="entry name" value="ACP-like"/>
    <property type="match status" value="1"/>
</dbReference>
<dbReference type="Proteomes" id="UP000824176">
    <property type="component" value="Unassembled WGS sequence"/>
</dbReference>
<comment type="caution">
    <text evidence="1">The sequence shown here is derived from an EMBL/GenBank/DDBJ whole genome shotgun (WGS) entry which is preliminary data.</text>
</comment>